<keyword evidence="2" id="KW-1185">Reference proteome</keyword>
<organism evidence="2 3">
    <name type="scientific">Panagrellus redivivus</name>
    <name type="common">Microworm</name>
    <dbReference type="NCBI Taxonomy" id="6233"/>
    <lineage>
        <taxon>Eukaryota</taxon>
        <taxon>Metazoa</taxon>
        <taxon>Ecdysozoa</taxon>
        <taxon>Nematoda</taxon>
        <taxon>Chromadorea</taxon>
        <taxon>Rhabditida</taxon>
        <taxon>Tylenchina</taxon>
        <taxon>Panagrolaimomorpha</taxon>
        <taxon>Panagrolaimoidea</taxon>
        <taxon>Panagrolaimidae</taxon>
        <taxon>Panagrellus</taxon>
    </lineage>
</organism>
<feature type="compositionally biased region" description="Basic residues" evidence="1">
    <location>
        <begin position="212"/>
        <end position="222"/>
    </location>
</feature>
<name>A0A7E5A141_PANRE</name>
<feature type="region of interest" description="Disordered" evidence="1">
    <location>
        <begin position="199"/>
        <end position="222"/>
    </location>
</feature>
<accession>A0A7E5A141</accession>
<sequence>MHDFTDGVDVVRRFFKRQLNRLKPNLVGLTSAVSSAFGYHHRESSATTFGGNYDYVASRQVKTDIEIPPAPPVAPMRMSVLNLVTHADQSSDVQQQMNGGSPLSMDETNDQEQLNELEMFPEPPSISVHDIEKVFQNIIPSENSADETELSISSGEGVLQRECINQDDGFKDDSSTLDRPIGKRKAIYLKRVETLDVESSTKPVSQTSIPQNRHHSSRRPHMKLNVDESRLRESLRLLKTEVASNSSIERPRSTGASYHFLSLIQK</sequence>
<reference evidence="2" key="1">
    <citation type="journal article" date="2013" name="Genetics">
        <title>The draft genome and transcriptome of Panagrellus redivivus are shaped by the harsh demands of a free-living lifestyle.</title>
        <authorList>
            <person name="Srinivasan J."/>
            <person name="Dillman A.R."/>
            <person name="Macchietto M.G."/>
            <person name="Heikkinen L."/>
            <person name="Lakso M."/>
            <person name="Fracchia K.M."/>
            <person name="Antoshechkin I."/>
            <person name="Mortazavi A."/>
            <person name="Wong G."/>
            <person name="Sternberg P.W."/>
        </authorList>
    </citation>
    <scope>NUCLEOTIDE SEQUENCE [LARGE SCALE GENOMIC DNA]</scope>
    <source>
        <strain evidence="2">MT8872</strain>
    </source>
</reference>
<dbReference type="Proteomes" id="UP000492821">
    <property type="component" value="Unassembled WGS sequence"/>
</dbReference>
<evidence type="ECO:0000313" key="2">
    <source>
        <dbReference type="Proteomes" id="UP000492821"/>
    </source>
</evidence>
<evidence type="ECO:0000256" key="1">
    <source>
        <dbReference type="SAM" id="MobiDB-lite"/>
    </source>
</evidence>
<dbReference type="WBParaSite" id="Pan_g7390.t1">
    <property type="protein sequence ID" value="Pan_g7390.t1"/>
    <property type="gene ID" value="Pan_g7390"/>
</dbReference>
<evidence type="ECO:0000313" key="3">
    <source>
        <dbReference type="WBParaSite" id="Pan_g7390.t1"/>
    </source>
</evidence>
<dbReference type="AlphaFoldDB" id="A0A7E5A141"/>
<feature type="compositionally biased region" description="Polar residues" evidence="1">
    <location>
        <begin position="199"/>
        <end position="211"/>
    </location>
</feature>
<protein>
    <submittedName>
        <fullName evidence="3">Uncharacterized protein</fullName>
    </submittedName>
</protein>
<reference evidence="3" key="2">
    <citation type="submission" date="2020-10" db="UniProtKB">
        <authorList>
            <consortium name="WormBaseParasite"/>
        </authorList>
    </citation>
    <scope>IDENTIFICATION</scope>
</reference>
<proteinExistence type="predicted"/>